<evidence type="ECO:0000256" key="1">
    <source>
        <dbReference type="ARBA" id="ARBA00004141"/>
    </source>
</evidence>
<keyword evidence="10" id="KW-1185">Reference proteome</keyword>
<evidence type="ECO:0000259" key="7">
    <source>
        <dbReference type="Pfam" id="PF01433"/>
    </source>
</evidence>
<dbReference type="Proteomes" id="UP001164459">
    <property type="component" value="Chromosome"/>
</dbReference>
<feature type="transmembrane region" description="Helical" evidence="6">
    <location>
        <begin position="570"/>
        <end position="590"/>
    </location>
</feature>
<protein>
    <submittedName>
        <fullName evidence="9">M1 family aminopeptidase</fullName>
    </submittedName>
</protein>
<feature type="transmembrane region" description="Helical" evidence="6">
    <location>
        <begin position="103"/>
        <end position="128"/>
    </location>
</feature>
<keyword evidence="2 6" id="KW-0812">Transmembrane</keyword>
<dbReference type="InterPro" id="IPR013525">
    <property type="entry name" value="ABC2_TM"/>
</dbReference>
<feature type="transmembrane region" description="Helical" evidence="6">
    <location>
        <begin position="445"/>
        <end position="469"/>
    </location>
</feature>
<dbReference type="InterPro" id="IPR014782">
    <property type="entry name" value="Peptidase_M1_dom"/>
</dbReference>
<accession>A0ABY7H7F3</accession>
<feature type="transmembrane region" description="Helical" evidence="6">
    <location>
        <begin position="327"/>
        <end position="347"/>
    </location>
</feature>
<proteinExistence type="predicted"/>
<evidence type="ECO:0000313" key="10">
    <source>
        <dbReference type="Proteomes" id="UP001164459"/>
    </source>
</evidence>
<dbReference type="GO" id="GO:0004177">
    <property type="term" value="F:aminopeptidase activity"/>
    <property type="evidence" value="ECO:0007669"/>
    <property type="project" value="UniProtKB-KW"/>
</dbReference>
<feature type="transmembrane region" description="Helical" evidence="6">
    <location>
        <begin position="246"/>
        <end position="263"/>
    </location>
</feature>
<keyword evidence="9" id="KW-0378">Hydrolase</keyword>
<dbReference type="RefSeq" id="WP_269037530.1">
    <property type="nucleotide sequence ID" value="NZ_CP114040.1"/>
</dbReference>
<feature type="transmembrane region" description="Helical" evidence="6">
    <location>
        <begin position="177"/>
        <end position="199"/>
    </location>
</feature>
<sequence>MNQLLSTARHEVAYHLRRPVTYLHMALLLLLSFLFTATEAGSVFGIGGAVKRNSPWALNNSVMLVTLVGMILTSAIAGTAILRDFEFKTHELLFTTRLRKSSFVFGRFLGAYVVGVLVFACSVLGLWLGAHMPWLDPDKLGPHVPGAYLVPLVFYIVPNTLLLSALYFAVGVLTRSYMAVYVQGVALFVAYSIGLGSLAKLDNEAFAALLDPFGIVATDVAQRYWTVIEKNTLVTALEGLLLYNRLLWVGVGLLVLVAAYSRFRMEAARGLRGRAPRRLEQDDVAPAAGDHAPLPVVTLRRGRAAALARLLALVRFYWLGLVHDRTFLALAAVGLLFTMHAAGYTDVLWGTTTWPVTYAMTDVLRNHGRLFFIILIPLYAGEVMWRERGVRADQILDVTPASPTAILAAKVAGFALVLATFLAVMIAGGVLIQTAKGYHQYELDVYLGVLYGFFLPELVLLGMLGFFFQIVAGHKYVGILLAFSFWVLTQAFGAWGIDHNLLRFAFSPQVVYSAMNGYGPHVAAATWFNLYHFAFAVLLLILARPWLVHGTPAGRRDRVRLARAAMTRRWAAAAALACAAWLGLGGFIYWNTNVRNIYLSSEDQDALQADYERNYGQYRRLPQPKIDAIDVRVDLFPERGHAGITGHYELVNRDAVPIDTVHVSMRPDLTVRALEFDRPATLEEEDARLDYRIYRLAEPLAPGGAMSLSFDLAYLREGFGNQGRDHHVVDNGTFFMGDFLLPQIGYNRALELDDDDRRKEQGLPERPRLPPIDDLYERDRFPGEPDRTWITYTATVCTSGDQLAITIGELQREWTEGDRRCFAYAPDGKIRPGLSFLSGRWEVRSDEHEGVAIAVYYQKGHEYNLERMITSVKQSLDYFKRNFGPYPHRHFRILEFPRYEQFALANPGTIPYSENIGFITRVRPEDPEDNDYPFFVTAHEVAHQWWAYQLVAANVQGTTMLSESLAEYSALMVMEKEYGPQAMKRFLAVELRDYLIGRATERKHELPLGLVEVQKYIHYQKGSLVFYALREYIGEARLNAALATMVERYAFKPPPFPTTRDLVALLREQTPPEYAYLIEDMFETITLYDNKVLEATSEPLEGGKVRVRFKVGARKLRADGHGLESEVPLADYIDVGVYAAPRPGDHELGAPLWLERRKFTANEMEIEVVVDQPPHRVGIDARNLLIDRNPKDNTAAL</sequence>
<evidence type="ECO:0000259" key="8">
    <source>
        <dbReference type="Pfam" id="PF12698"/>
    </source>
</evidence>
<keyword evidence="9" id="KW-0031">Aminopeptidase</keyword>
<feature type="transmembrane region" description="Helical" evidence="6">
    <location>
        <begin position="530"/>
        <end position="549"/>
    </location>
</feature>
<feature type="compositionally biased region" description="Basic and acidic residues" evidence="5">
    <location>
        <begin position="755"/>
        <end position="768"/>
    </location>
</feature>
<evidence type="ECO:0000313" key="9">
    <source>
        <dbReference type="EMBL" id="WAS95198.1"/>
    </source>
</evidence>
<evidence type="ECO:0000256" key="6">
    <source>
        <dbReference type="SAM" id="Phobius"/>
    </source>
</evidence>
<dbReference type="Gene3D" id="1.10.390.10">
    <property type="entry name" value="Neutral Protease Domain 2"/>
    <property type="match status" value="1"/>
</dbReference>
<keyword evidence="3 6" id="KW-1133">Transmembrane helix</keyword>
<dbReference type="PANTHER" id="PTHR11533:SF174">
    <property type="entry name" value="PUROMYCIN-SENSITIVE AMINOPEPTIDASE-RELATED"/>
    <property type="match status" value="1"/>
</dbReference>
<feature type="transmembrane region" description="Helical" evidence="6">
    <location>
        <begin position="148"/>
        <end position="170"/>
    </location>
</feature>
<keyword evidence="9" id="KW-0645">Protease</keyword>
<evidence type="ECO:0000256" key="3">
    <source>
        <dbReference type="ARBA" id="ARBA00022989"/>
    </source>
</evidence>
<dbReference type="Pfam" id="PF12698">
    <property type="entry name" value="ABC2_membrane_3"/>
    <property type="match status" value="1"/>
</dbReference>
<reference evidence="9" key="1">
    <citation type="submission" date="2022-11" db="EMBL/GenBank/DDBJ databases">
        <title>Minimal conservation of predation-associated metabolite biosynthetic gene clusters underscores biosynthetic potential of Myxococcota including descriptions for ten novel species: Archangium lansinium sp. nov., Myxococcus landrumus sp. nov., Nannocystis bai.</title>
        <authorList>
            <person name="Ahearne A."/>
            <person name="Stevens C."/>
            <person name="Dowd S."/>
        </authorList>
    </citation>
    <scope>NUCLEOTIDE SEQUENCE</scope>
    <source>
        <strain evidence="9">Fl3</strain>
    </source>
</reference>
<gene>
    <name evidence="9" type="ORF">O0S08_03470</name>
</gene>
<dbReference type="PANTHER" id="PTHR11533">
    <property type="entry name" value="PROTEASE M1 ZINC METALLOPROTEASE"/>
    <property type="match status" value="1"/>
</dbReference>
<feature type="transmembrane region" description="Helical" evidence="6">
    <location>
        <begin position="367"/>
        <end position="385"/>
    </location>
</feature>
<feature type="domain" description="ABC-2 type transporter transmembrane" evidence="8">
    <location>
        <begin position="64"/>
        <end position="202"/>
    </location>
</feature>
<dbReference type="EMBL" id="CP114040">
    <property type="protein sequence ID" value="WAS95198.1"/>
    <property type="molecule type" value="Genomic_DNA"/>
</dbReference>
<feature type="transmembrane region" description="Helical" evidence="6">
    <location>
        <begin position="476"/>
        <end position="497"/>
    </location>
</feature>
<name>A0ABY7H7F3_9BACT</name>
<dbReference type="InterPro" id="IPR027268">
    <property type="entry name" value="Peptidase_M4/M1_CTD_sf"/>
</dbReference>
<dbReference type="SUPFAM" id="SSF55486">
    <property type="entry name" value="Metalloproteases ('zincins'), catalytic domain"/>
    <property type="match status" value="1"/>
</dbReference>
<feature type="transmembrane region" description="Helical" evidence="6">
    <location>
        <begin position="61"/>
        <end position="82"/>
    </location>
</feature>
<keyword evidence="4 6" id="KW-0472">Membrane</keyword>
<feature type="domain" description="Peptidase M1 membrane alanine aminopeptidase" evidence="7">
    <location>
        <begin position="871"/>
        <end position="1068"/>
    </location>
</feature>
<dbReference type="Pfam" id="PF01433">
    <property type="entry name" value="Peptidase_M1"/>
    <property type="match status" value="1"/>
</dbReference>
<feature type="region of interest" description="Disordered" evidence="5">
    <location>
        <begin position="752"/>
        <end position="777"/>
    </location>
</feature>
<comment type="subcellular location">
    <subcellularLocation>
        <location evidence="1">Membrane</location>
        <topology evidence="1">Multi-pass membrane protein</topology>
    </subcellularLocation>
</comment>
<organism evidence="9 10">
    <name type="scientific">Nannocystis punicea</name>
    <dbReference type="NCBI Taxonomy" id="2995304"/>
    <lineage>
        <taxon>Bacteria</taxon>
        <taxon>Pseudomonadati</taxon>
        <taxon>Myxococcota</taxon>
        <taxon>Polyangia</taxon>
        <taxon>Nannocystales</taxon>
        <taxon>Nannocystaceae</taxon>
        <taxon>Nannocystis</taxon>
    </lineage>
</organism>
<feature type="transmembrane region" description="Helical" evidence="6">
    <location>
        <begin position="406"/>
        <end position="433"/>
    </location>
</feature>
<dbReference type="InterPro" id="IPR050344">
    <property type="entry name" value="Peptidase_M1_aminopeptidases"/>
</dbReference>
<evidence type="ECO:0000256" key="2">
    <source>
        <dbReference type="ARBA" id="ARBA00022692"/>
    </source>
</evidence>
<evidence type="ECO:0000256" key="4">
    <source>
        <dbReference type="ARBA" id="ARBA00023136"/>
    </source>
</evidence>
<evidence type="ECO:0000256" key="5">
    <source>
        <dbReference type="SAM" id="MobiDB-lite"/>
    </source>
</evidence>